<keyword evidence="2" id="KW-1185">Reference proteome</keyword>
<accession>A0A834H989</accession>
<dbReference type="SUPFAM" id="SSF81383">
    <property type="entry name" value="F-box domain"/>
    <property type="match status" value="1"/>
</dbReference>
<proteinExistence type="predicted"/>
<dbReference type="AlphaFoldDB" id="A0A834H989"/>
<dbReference type="Proteomes" id="UP000626092">
    <property type="component" value="Unassembled WGS sequence"/>
</dbReference>
<evidence type="ECO:0000313" key="1">
    <source>
        <dbReference type="EMBL" id="KAF7149918.1"/>
    </source>
</evidence>
<dbReference type="OrthoDB" id="786450at2759"/>
<gene>
    <name evidence="1" type="ORF">RHSIM_Rhsim02G0119700</name>
</gene>
<dbReference type="InterPro" id="IPR036047">
    <property type="entry name" value="F-box-like_dom_sf"/>
</dbReference>
<comment type="caution">
    <text evidence="1">The sequence shown here is derived from an EMBL/GenBank/DDBJ whole genome shotgun (WGS) entry which is preliminary data.</text>
</comment>
<organism evidence="1 2">
    <name type="scientific">Rhododendron simsii</name>
    <name type="common">Sims's rhododendron</name>
    <dbReference type="NCBI Taxonomy" id="118357"/>
    <lineage>
        <taxon>Eukaryota</taxon>
        <taxon>Viridiplantae</taxon>
        <taxon>Streptophyta</taxon>
        <taxon>Embryophyta</taxon>
        <taxon>Tracheophyta</taxon>
        <taxon>Spermatophyta</taxon>
        <taxon>Magnoliopsida</taxon>
        <taxon>eudicotyledons</taxon>
        <taxon>Gunneridae</taxon>
        <taxon>Pentapetalae</taxon>
        <taxon>asterids</taxon>
        <taxon>Ericales</taxon>
        <taxon>Ericaceae</taxon>
        <taxon>Ericoideae</taxon>
        <taxon>Rhodoreae</taxon>
        <taxon>Rhododendron</taxon>
    </lineage>
</organism>
<evidence type="ECO:0008006" key="3">
    <source>
        <dbReference type="Google" id="ProtNLM"/>
    </source>
</evidence>
<dbReference type="PANTHER" id="PTHR34049">
    <property type="entry name" value="F-BOX PROTEIN SKIP27"/>
    <property type="match status" value="1"/>
</dbReference>
<reference evidence="1" key="1">
    <citation type="submission" date="2019-11" db="EMBL/GenBank/DDBJ databases">
        <authorList>
            <person name="Liu Y."/>
            <person name="Hou J."/>
            <person name="Li T.-Q."/>
            <person name="Guan C.-H."/>
            <person name="Wu X."/>
            <person name="Wu H.-Z."/>
            <person name="Ling F."/>
            <person name="Zhang R."/>
            <person name="Shi X.-G."/>
            <person name="Ren J.-P."/>
            <person name="Chen E.-F."/>
            <person name="Sun J.-M."/>
        </authorList>
    </citation>
    <scope>NUCLEOTIDE SEQUENCE</scope>
    <source>
        <strain evidence="1">Adult_tree_wgs_1</strain>
        <tissue evidence="1">Leaves</tissue>
    </source>
</reference>
<protein>
    <recommendedName>
        <fullName evidence="3">F-box domain-containing protein</fullName>
    </recommendedName>
</protein>
<dbReference type="EMBL" id="WJXA01000002">
    <property type="protein sequence ID" value="KAF7149918.1"/>
    <property type="molecule type" value="Genomic_DNA"/>
</dbReference>
<dbReference type="InterPro" id="IPR045286">
    <property type="entry name" value="FBS1-like"/>
</dbReference>
<sequence>MALGRRCGSNANCPNQNLGLGFVRNTRSMSGKRVALLSNTEATKKHCIEKMIQNHEQSMIESLSLDILIRILCGVDHDDLKKLFHVSKMFREATLVAKNRHFAYSTPLKTSVTRSSIDLRDVGNSEEVEPPKAPKQCRLYSSRLIRKNVCNISVALFTSPDE</sequence>
<evidence type="ECO:0000313" key="2">
    <source>
        <dbReference type="Proteomes" id="UP000626092"/>
    </source>
</evidence>
<name>A0A834H989_RHOSS</name>
<dbReference type="PANTHER" id="PTHR34049:SF1">
    <property type="entry name" value="F-BOX PROTEIN SKIP27"/>
    <property type="match status" value="1"/>
</dbReference>